<dbReference type="Gene3D" id="3.40.50.2300">
    <property type="match status" value="2"/>
</dbReference>
<keyword evidence="5" id="KW-1185">Reference proteome</keyword>
<name>W5TL05_9NOCA</name>
<evidence type="ECO:0000313" key="4">
    <source>
        <dbReference type="EMBL" id="AHH19844.1"/>
    </source>
</evidence>
<reference evidence="4 5" key="1">
    <citation type="journal article" date="2014" name="Appl. Environ. Microbiol.">
        <title>Insights into the Microbial Degradation of Rubber and Gutta-Percha by Analysis of the Complete Genome of Nocardia nova SH22a.</title>
        <authorList>
            <person name="Luo Q."/>
            <person name="Hiessl S."/>
            <person name="Poehlein A."/>
            <person name="Daniel R."/>
            <person name="Steinbuchel A."/>
        </authorList>
    </citation>
    <scope>NUCLEOTIDE SEQUENCE [LARGE SCALE GENOMIC DNA]</scope>
    <source>
        <strain evidence="4">SH22a</strain>
    </source>
</reference>
<dbReference type="PANTHER" id="PTHR30483:SF6">
    <property type="entry name" value="PERIPLASMIC BINDING PROTEIN OF ABC TRANSPORTER FOR NATURAL AMINO ACIDS"/>
    <property type="match status" value="1"/>
</dbReference>
<sequence length="420" mass="42782">MTIANHGRGRQPFGRPRKAAALAALAVTAAATGLVGCGDNDTAGATAHTSAHPIASTATGAPLEVGFINSNSGAFPEEVVAKAAQAAADHVNGNGGIDNHPITLDVCNTDGSPQASINCANKFIGDRVALVVNGDDVGINSAIPVLQKAGITMFGVTGGTVPTPQNVFLWPPTAAINRAAAYLLKKQDPKLKTIAYIIPNNPYINQSFQPLQAAAAAIGVDSVLITVSPTSPDFNTAIASAKSRHADAIYLVMAENQCTQAVRTIEQSGFDGTVSAGVCQQFVEDLGAQAKGVYTTQYLFPYNSLASITAPNKADVELYGRTMTEAGLGDDLNSFAPLGFSGIMTLANILKGVQGDLTPQAIAQALGSFRGTAFMGGPVDCAARTEASGGGCGAGMALVRANGDGTQTVVDGQFTTVPSS</sequence>
<organism evidence="4 5">
    <name type="scientific">Nocardia nova SH22a</name>
    <dbReference type="NCBI Taxonomy" id="1415166"/>
    <lineage>
        <taxon>Bacteria</taxon>
        <taxon>Bacillati</taxon>
        <taxon>Actinomycetota</taxon>
        <taxon>Actinomycetes</taxon>
        <taxon>Mycobacteriales</taxon>
        <taxon>Nocardiaceae</taxon>
        <taxon>Nocardia</taxon>
    </lineage>
</organism>
<dbReference type="InterPro" id="IPR028081">
    <property type="entry name" value="Leu-bd"/>
</dbReference>
<accession>W5TL05</accession>
<gene>
    <name evidence="4" type="ORF">NONO_c50600</name>
</gene>
<dbReference type="EMBL" id="CP006850">
    <property type="protein sequence ID" value="AHH19844.1"/>
    <property type="molecule type" value="Genomic_DNA"/>
</dbReference>
<dbReference type="Pfam" id="PF13458">
    <property type="entry name" value="Peripla_BP_6"/>
    <property type="match status" value="1"/>
</dbReference>
<keyword evidence="2" id="KW-0732">Signal</keyword>
<proteinExistence type="inferred from homology"/>
<dbReference type="HOGENOM" id="CLU_645395_0_0_11"/>
<feature type="domain" description="Leucine-binding protein" evidence="3">
    <location>
        <begin position="63"/>
        <end position="402"/>
    </location>
</feature>
<comment type="similarity">
    <text evidence="1">Belongs to the leucine-binding protein family.</text>
</comment>
<dbReference type="PANTHER" id="PTHR30483">
    <property type="entry name" value="LEUCINE-SPECIFIC-BINDING PROTEIN"/>
    <property type="match status" value="1"/>
</dbReference>
<dbReference type="PATRIC" id="fig|1415166.3.peg.5218"/>
<dbReference type="InterPro" id="IPR051010">
    <property type="entry name" value="BCAA_transport"/>
</dbReference>
<dbReference type="eggNOG" id="COG0683">
    <property type="taxonomic scope" value="Bacteria"/>
</dbReference>
<evidence type="ECO:0000259" key="3">
    <source>
        <dbReference type="Pfam" id="PF13458"/>
    </source>
</evidence>
<dbReference type="SUPFAM" id="SSF53822">
    <property type="entry name" value="Periplasmic binding protein-like I"/>
    <property type="match status" value="1"/>
</dbReference>
<evidence type="ECO:0000313" key="5">
    <source>
        <dbReference type="Proteomes" id="UP000019150"/>
    </source>
</evidence>
<dbReference type="InterPro" id="IPR028082">
    <property type="entry name" value="Peripla_BP_I"/>
</dbReference>
<protein>
    <submittedName>
        <fullName evidence="4">Putative ABC transporter, substrate-binding protein</fullName>
    </submittedName>
</protein>
<evidence type="ECO:0000256" key="1">
    <source>
        <dbReference type="ARBA" id="ARBA00010062"/>
    </source>
</evidence>
<dbReference type="KEGG" id="nno:NONO_c50600"/>
<dbReference type="STRING" id="1415166.NONO_c50600"/>
<dbReference type="Proteomes" id="UP000019150">
    <property type="component" value="Chromosome"/>
</dbReference>
<evidence type="ECO:0000256" key="2">
    <source>
        <dbReference type="ARBA" id="ARBA00022729"/>
    </source>
</evidence>
<dbReference type="AlphaFoldDB" id="W5TL05"/>